<dbReference type="Proteomes" id="UP000192980">
    <property type="component" value="Unassembled WGS sequence"/>
</dbReference>
<proteinExistence type="predicted"/>
<dbReference type="InterPro" id="IPR047263">
    <property type="entry name" value="HNL-like_cupin"/>
</dbReference>
<dbReference type="EMBL" id="FXAU01000003">
    <property type="protein sequence ID" value="SMG30993.1"/>
    <property type="molecule type" value="Genomic_DNA"/>
</dbReference>
<organism evidence="2 3">
    <name type="scientific">Sphingobacterium psychroaquaticum</name>
    <dbReference type="NCBI Taxonomy" id="561061"/>
    <lineage>
        <taxon>Bacteria</taxon>
        <taxon>Pseudomonadati</taxon>
        <taxon>Bacteroidota</taxon>
        <taxon>Sphingobacteriia</taxon>
        <taxon>Sphingobacteriales</taxon>
        <taxon>Sphingobacteriaceae</taxon>
        <taxon>Sphingobacterium</taxon>
    </lineage>
</organism>
<accession>A0A1X7JRP7</accession>
<dbReference type="Gene3D" id="2.60.120.10">
    <property type="entry name" value="Jelly Rolls"/>
    <property type="match status" value="1"/>
</dbReference>
<dbReference type="SUPFAM" id="SSF51182">
    <property type="entry name" value="RmlC-like cupins"/>
    <property type="match status" value="1"/>
</dbReference>
<dbReference type="AlphaFoldDB" id="A0A1X7JRP7"/>
<sequence length="146" mass="16066">MAPLFVMGCSEKSTTMQNEVELIFPKGDKITNDNFTGAVYLHNMVVADSSNQNAVGSVTFEPGARTKWHSHPAGQIIIAIDGVGYYQEEGQPKVIVRKGEVVKCPADIPHWHGASADEKFVQVAITGREKGETVWLHAVTDEEYHK</sequence>
<name>A0A1X7JRP7_9SPHI</name>
<dbReference type="STRING" id="561061.SAMN05660862_2112"/>
<dbReference type="PANTHER" id="PTHR43698">
    <property type="entry name" value="RIBD C-TERMINAL DOMAIN CONTAINING PROTEIN"/>
    <property type="match status" value="1"/>
</dbReference>
<feature type="domain" description="Cupin type-2" evidence="1">
    <location>
        <begin position="58"/>
        <end position="121"/>
    </location>
</feature>
<evidence type="ECO:0000259" key="1">
    <source>
        <dbReference type="Pfam" id="PF07883"/>
    </source>
</evidence>
<gene>
    <name evidence="2" type="ORF">SAMN05660862_2112</name>
</gene>
<dbReference type="InterPro" id="IPR013096">
    <property type="entry name" value="Cupin_2"/>
</dbReference>
<evidence type="ECO:0000313" key="2">
    <source>
        <dbReference type="EMBL" id="SMG30993.1"/>
    </source>
</evidence>
<dbReference type="Pfam" id="PF07883">
    <property type="entry name" value="Cupin_2"/>
    <property type="match status" value="1"/>
</dbReference>
<keyword evidence="3" id="KW-1185">Reference proteome</keyword>
<dbReference type="CDD" id="cd02233">
    <property type="entry name" value="cupin_HNL-like"/>
    <property type="match status" value="1"/>
</dbReference>
<evidence type="ECO:0000313" key="3">
    <source>
        <dbReference type="Proteomes" id="UP000192980"/>
    </source>
</evidence>
<dbReference type="PANTHER" id="PTHR43698:SF1">
    <property type="entry name" value="BLL4564 PROTEIN"/>
    <property type="match status" value="1"/>
</dbReference>
<dbReference type="InterPro" id="IPR011051">
    <property type="entry name" value="RmlC_Cupin_sf"/>
</dbReference>
<reference evidence="2 3" key="1">
    <citation type="submission" date="2017-04" db="EMBL/GenBank/DDBJ databases">
        <authorList>
            <person name="Afonso C.L."/>
            <person name="Miller P.J."/>
            <person name="Scott M.A."/>
            <person name="Spackman E."/>
            <person name="Goraichik I."/>
            <person name="Dimitrov K.M."/>
            <person name="Suarez D.L."/>
            <person name="Swayne D.E."/>
        </authorList>
    </citation>
    <scope>NUCLEOTIDE SEQUENCE [LARGE SCALE GENOMIC DNA]</scope>
    <source>
        <strain evidence="2 3">DSM 22418</strain>
    </source>
</reference>
<protein>
    <submittedName>
        <fullName evidence="2">Cupin domain protein</fullName>
    </submittedName>
</protein>
<dbReference type="InterPro" id="IPR014710">
    <property type="entry name" value="RmlC-like_jellyroll"/>
</dbReference>